<dbReference type="KEGG" id="erl:AOC36_00070"/>
<dbReference type="GO" id="GO:0003887">
    <property type="term" value="F:DNA-directed DNA polymerase activity"/>
    <property type="evidence" value="ECO:0007669"/>
    <property type="project" value="UniProtKB-KW"/>
</dbReference>
<keyword evidence="3" id="KW-0479">Metal-binding</keyword>
<dbReference type="EC" id="2.7.7.7" evidence="2"/>
<dbReference type="SMART" id="SM00382">
    <property type="entry name" value="AAA"/>
    <property type="match status" value="1"/>
</dbReference>
<dbReference type="Gene3D" id="3.40.50.300">
    <property type="entry name" value="P-loop containing nucleotide triphosphate hydrolases"/>
    <property type="match status" value="1"/>
</dbReference>
<dbReference type="SUPFAM" id="SSF52540">
    <property type="entry name" value="P-loop containing nucleoside triphosphate hydrolases"/>
    <property type="match status" value="1"/>
</dbReference>
<keyword evidence="7" id="KW-0548">Nucleotidyltransferase</keyword>
<dbReference type="PRINTS" id="PR00300">
    <property type="entry name" value="CLPPROTEASEA"/>
</dbReference>
<accession>A0A120JTC3</accession>
<evidence type="ECO:0000313" key="11">
    <source>
        <dbReference type="Proteomes" id="UP000063781"/>
    </source>
</evidence>
<evidence type="ECO:0000256" key="6">
    <source>
        <dbReference type="ARBA" id="ARBA00022840"/>
    </source>
</evidence>
<dbReference type="NCBIfam" id="TIGR02397">
    <property type="entry name" value="dnaX_nterm"/>
    <property type="match status" value="1"/>
</dbReference>
<evidence type="ECO:0000313" key="10">
    <source>
        <dbReference type="EMBL" id="AMC92442.1"/>
    </source>
</evidence>
<comment type="similarity">
    <text evidence="1">Belongs to the DnaX/STICHEL family.</text>
</comment>
<dbReference type="GO" id="GO:0003677">
    <property type="term" value="F:DNA binding"/>
    <property type="evidence" value="ECO:0007669"/>
    <property type="project" value="InterPro"/>
</dbReference>
<dbReference type="Pfam" id="PF22608">
    <property type="entry name" value="DNAX_ATPase_lid"/>
    <property type="match status" value="1"/>
</dbReference>
<feature type="domain" description="AAA+ ATPase" evidence="9">
    <location>
        <begin position="37"/>
        <end position="183"/>
    </location>
</feature>
<evidence type="ECO:0000256" key="1">
    <source>
        <dbReference type="ARBA" id="ARBA00006360"/>
    </source>
</evidence>
<keyword evidence="4" id="KW-0547">Nucleotide-binding</keyword>
<reference evidence="10 11" key="1">
    <citation type="submission" date="2015-10" db="EMBL/GenBank/DDBJ databases">
        <title>Erysipelothrix larvae sp. LV19 isolated from the larval gut of the rhinoceros beetle, Trypoxylus dichotomus.</title>
        <authorList>
            <person name="Lim S."/>
            <person name="Kim B.-C."/>
        </authorList>
    </citation>
    <scope>NUCLEOTIDE SEQUENCE [LARGE SCALE GENOMIC DNA]</scope>
    <source>
        <strain evidence="10 11">LV19</strain>
    </source>
</reference>
<gene>
    <name evidence="10" type="ORF">AOC36_00070</name>
</gene>
<dbReference type="STRING" id="1514105.AOC36_00070"/>
<comment type="catalytic activity">
    <reaction evidence="8">
        <text>DNA(n) + a 2'-deoxyribonucleoside 5'-triphosphate = DNA(n+1) + diphosphate</text>
        <dbReference type="Rhea" id="RHEA:22508"/>
        <dbReference type="Rhea" id="RHEA-COMP:17339"/>
        <dbReference type="Rhea" id="RHEA-COMP:17340"/>
        <dbReference type="ChEBI" id="CHEBI:33019"/>
        <dbReference type="ChEBI" id="CHEBI:61560"/>
        <dbReference type="ChEBI" id="CHEBI:173112"/>
        <dbReference type="EC" id="2.7.7.7"/>
    </reaction>
</comment>
<dbReference type="GO" id="GO:0046872">
    <property type="term" value="F:metal ion binding"/>
    <property type="evidence" value="ECO:0007669"/>
    <property type="project" value="UniProtKB-KW"/>
</dbReference>
<keyword evidence="6" id="KW-0067">ATP-binding</keyword>
<dbReference type="PANTHER" id="PTHR11669">
    <property type="entry name" value="REPLICATION FACTOR C / DNA POLYMERASE III GAMMA-TAU SUBUNIT"/>
    <property type="match status" value="1"/>
</dbReference>
<dbReference type="InterPro" id="IPR008921">
    <property type="entry name" value="DNA_pol3_clamp-load_cplx_C"/>
</dbReference>
<protein>
    <recommendedName>
        <fullName evidence="2">DNA-directed DNA polymerase</fullName>
        <ecNumber evidence="2">2.7.7.7</ecNumber>
    </recommendedName>
</protein>
<evidence type="ECO:0000259" key="9">
    <source>
        <dbReference type="SMART" id="SM00382"/>
    </source>
</evidence>
<dbReference type="InterPro" id="IPR027417">
    <property type="entry name" value="P-loop_NTPase"/>
</dbReference>
<dbReference type="SUPFAM" id="SSF48019">
    <property type="entry name" value="post-AAA+ oligomerization domain-like"/>
    <property type="match status" value="1"/>
</dbReference>
<organism evidence="10 11">
    <name type="scientific">Erysipelothrix larvae</name>
    <dbReference type="NCBI Taxonomy" id="1514105"/>
    <lineage>
        <taxon>Bacteria</taxon>
        <taxon>Bacillati</taxon>
        <taxon>Bacillota</taxon>
        <taxon>Erysipelotrichia</taxon>
        <taxon>Erysipelotrichales</taxon>
        <taxon>Erysipelotrichaceae</taxon>
        <taxon>Erysipelothrix</taxon>
    </lineage>
</organism>
<dbReference type="CDD" id="cd00009">
    <property type="entry name" value="AAA"/>
    <property type="match status" value="1"/>
</dbReference>
<name>A0A120JTC3_9FIRM</name>
<dbReference type="Gene3D" id="1.20.272.10">
    <property type="match status" value="1"/>
</dbReference>
<dbReference type="InterPro" id="IPR001270">
    <property type="entry name" value="ClpA/B"/>
</dbReference>
<keyword evidence="7" id="KW-0239">DNA-directed DNA polymerase</keyword>
<dbReference type="GO" id="GO:0005524">
    <property type="term" value="F:ATP binding"/>
    <property type="evidence" value="ECO:0007669"/>
    <property type="project" value="UniProtKB-KW"/>
</dbReference>
<evidence type="ECO:0000256" key="4">
    <source>
        <dbReference type="ARBA" id="ARBA00022741"/>
    </source>
</evidence>
<keyword evidence="11" id="KW-1185">Reference proteome</keyword>
<dbReference type="PANTHER" id="PTHR11669:SF0">
    <property type="entry name" value="PROTEIN STICHEL-LIKE 2"/>
    <property type="match status" value="1"/>
</dbReference>
<dbReference type="Proteomes" id="UP000063781">
    <property type="component" value="Chromosome"/>
</dbReference>
<dbReference type="Pfam" id="PF13177">
    <property type="entry name" value="DNA_pol3_delta2"/>
    <property type="match status" value="1"/>
</dbReference>
<dbReference type="EMBL" id="CP013213">
    <property type="protein sequence ID" value="AMC92442.1"/>
    <property type="molecule type" value="Genomic_DNA"/>
</dbReference>
<dbReference type="RefSeq" id="WP_067629625.1">
    <property type="nucleotide sequence ID" value="NZ_CP013213.1"/>
</dbReference>
<dbReference type="InterPro" id="IPR012763">
    <property type="entry name" value="DNA_pol_III_sug/sutau_N"/>
</dbReference>
<evidence type="ECO:0000256" key="7">
    <source>
        <dbReference type="ARBA" id="ARBA00022932"/>
    </source>
</evidence>
<dbReference type="InterPro" id="IPR050238">
    <property type="entry name" value="DNA_Rep/Repair_Clamp_Loader"/>
</dbReference>
<dbReference type="OrthoDB" id="9810148at2"/>
<proteinExistence type="inferred from homology"/>
<evidence type="ECO:0000256" key="3">
    <source>
        <dbReference type="ARBA" id="ARBA00022723"/>
    </source>
</evidence>
<sequence length="618" mass="70138">MSYQSLYRKYRPKTFDQVVGQASIVNALKNAITMNHISHAYLFTGPRGTGKTTIAKLFAAAVNCENSNEVFCGSCENCKENKGGQHPDVVEIDAASNNGVDEIRALIEKVKYMPILGKYKVYIIDEVHMLSQGAFNALLKTLEEPPEHIIFILATTEVHKVIPTIISRCQRYDFRNINNEDIEKQLDYVLENEDRVAEKGVTQLIASLSAGGMRNALTILEQAFIISPGTITLNALYENYGLIFPHDKIKLFDSIRKGQVADTLDILSNIVEKSVDLPRLLMDFITGLKDSIIYTYTKNDKYINLNDKELIEYLARTFSVETRTHMTDVLLERYDKLKGSVNQETHLELAILSLIETINVSPAKGDRIEKREEAKIEVSHNIRETVSKVQETVVEVVKPNPTPPIQDQTLNLNFDETVDDDVIEETQPEPIVQRVSNTVIETKEVQQSTTISETPIKNKHDLSIDEIVQYMVTADKDIRIKDAPGFSKVNDYASDMNWARVSRLLDHTQLALSGERFILVVTQRQIQSREIMEERNLYELMDFTQQLFGAKKQVFATTNADFTKAVEQFKIASQQNALPEPLSHEDFISFTMDEVSEEARDEQMEAALDLFGDQLRII</sequence>
<keyword evidence="7" id="KW-0808">Transferase</keyword>
<dbReference type="InterPro" id="IPR045085">
    <property type="entry name" value="HLD_clamp_pol_III_gamma_tau"/>
</dbReference>
<evidence type="ECO:0000256" key="8">
    <source>
        <dbReference type="ARBA" id="ARBA00049244"/>
    </source>
</evidence>
<dbReference type="Gene3D" id="1.10.8.60">
    <property type="match status" value="1"/>
</dbReference>
<dbReference type="GO" id="GO:0006261">
    <property type="term" value="P:DNA-templated DNA replication"/>
    <property type="evidence" value="ECO:0007669"/>
    <property type="project" value="TreeGrafter"/>
</dbReference>
<dbReference type="NCBIfam" id="NF004046">
    <property type="entry name" value="PRK05563.1"/>
    <property type="match status" value="1"/>
</dbReference>
<evidence type="ECO:0000256" key="5">
    <source>
        <dbReference type="ARBA" id="ARBA00022833"/>
    </source>
</evidence>
<dbReference type="FunFam" id="3.40.50.300:FF:000014">
    <property type="entry name" value="DNA polymerase III subunit gamma/tau"/>
    <property type="match status" value="1"/>
</dbReference>
<keyword evidence="5" id="KW-0862">Zinc</keyword>
<dbReference type="InterPro" id="IPR003593">
    <property type="entry name" value="AAA+_ATPase"/>
</dbReference>
<evidence type="ECO:0000256" key="2">
    <source>
        <dbReference type="ARBA" id="ARBA00012417"/>
    </source>
</evidence>
<dbReference type="GO" id="GO:0009360">
    <property type="term" value="C:DNA polymerase III complex"/>
    <property type="evidence" value="ECO:0007669"/>
    <property type="project" value="InterPro"/>
</dbReference>
<dbReference type="AlphaFoldDB" id="A0A120JTC3"/>